<evidence type="ECO:0000256" key="1">
    <source>
        <dbReference type="SAM" id="Phobius"/>
    </source>
</evidence>
<reference evidence="3 4" key="1">
    <citation type="submission" date="2024-05" db="EMBL/GenBank/DDBJ databases">
        <title>Long read based assembly of the Candida bracarensis genome reveals expanded adhesin content.</title>
        <authorList>
            <person name="Marcet-Houben M."/>
            <person name="Ksiezopolska E."/>
            <person name="Gabaldon T."/>
        </authorList>
    </citation>
    <scope>NUCLEOTIDE SEQUENCE [LARGE SCALE GENOMIC DNA]</scope>
    <source>
        <strain evidence="3 4">CBM6</strain>
    </source>
</reference>
<dbReference type="Proteomes" id="UP001623330">
    <property type="component" value="Unassembled WGS sequence"/>
</dbReference>
<dbReference type="Pfam" id="PF10181">
    <property type="entry name" value="PIG-H"/>
    <property type="match status" value="1"/>
</dbReference>
<gene>
    <name evidence="3" type="ORF">RNJ44_01260</name>
</gene>
<name>A0ABR4NRL9_9SACH</name>
<keyword evidence="1" id="KW-1133">Transmembrane helix</keyword>
<proteinExistence type="predicted"/>
<comment type="caution">
    <text evidence="3">The sequence shown here is derived from an EMBL/GenBank/DDBJ whole genome shotgun (WGS) entry which is preliminary data.</text>
</comment>
<organism evidence="3 4">
    <name type="scientific">Nakaseomyces bracarensis</name>
    <dbReference type="NCBI Taxonomy" id="273131"/>
    <lineage>
        <taxon>Eukaryota</taxon>
        <taxon>Fungi</taxon>
        <taxon>Dikarya</taxon>
        <taxon>Ascomycota</taxon>
        <taxon>Saccharomycotina</taxon>
        <taxon>Saccharomycetes</taxon>
        <taxon>Saccharomycetales</taxon>
        <taxon>Saccharomycetaceae</taxon>
        <taxon>Nakaseomyces</taxon>
    </lineage>
</organism>
<keyword evidence="1" id="KW-0812">Transmembrane</keyword>
<dbReference type="EMBL" id="JBEVYD010000009">
    <property type="protein sequence ID" value="KAL3230811.1"/>
    <property type="molecule type" value="Genomic_DNA"/>
</dbReference>
<evidence type="ECO:0000313" key="4">
    <source>
        <dbReference type="Proteomes" id="UP001623330"/>
    </source>
</evidence>
<dbReference type="InterPro" id="IPR019328">
    <property type="entry name" value="PIGH-H_dom"/>
</dbReference>
<feature type="transmembrane region" description="Helical" evidence="1">
    <location>
        <begin position="30"/>
        <end position="48"/>
    </location>
</feature>
<keyword evidence="1" id="KW-0472">Membrane</keyword>
<evidence type="ECO:0000259" key="2">
    <source>
        <dbReference type="Pfam" id="PF10181"/>
    </source>
</evidence>
<protein>
    <recommendedName>
        <fullName evidence="2">Phosphatidylinositol N-acetylglucosaminyltransferase subunit H conserved domain-containing protein</fullName>
    </recommendedName>
</protein>
<keyword evidence="4" id="KW-1185">Reference proteome</keyword>
<feature type="domain" description="Phosphatidylinositol N-acetylglucosaminyltransferase subunit H conserved" evidence="2">
    <location>
        <begin position="94"/>
        <end position="173"/>
    </location>
</feature>
<sequence length="197" mass="23431">MNRKYYLDVVEVPKRMVKATVRTKSYRFRWFVNVVSIVVIQLLFHKYVTYTMIYRILKYIPYFSHRYWVTRLLLHLLTFYLTNDNLCLNPPVETVSIVRNLGIQIEHAQVAPFSIASLNHNPLDTAISKLIPRDRILDVILYETFNKTGFQVTCNLAIMYRDEINSNPKLKVLYDGQNLRLVDQMMLYNKFQDVLRS</sequence>
<accession>A0ABR4NRL9</accession>
<evidence type="ECO:0000313" key="3">
    <source>
        <dbReference type="EMBL" id="KAL3230811.1"/>
    </source>
</evidence>